<comment type="similarity">
    <text evidence="1 4">Belongs to the PAPS reductase family. CysH subfamily.</text>
</comment>
<dbReference type="InterPro" id="IPR002500">
    <property type="entry name" value="PAPS_reduct_dom"/>
</dbReference>
<evidence type="ECO:0000256" key="3">
    <source>
        <dbReference type="ARBA" id="ARBA00024327"/>
    </source>
</evidence>
<dbReference type="RefSeq" id="WP_345722358.1">
    <property type="nucleotide sequence ID" value="NZ_BAABRU010000008.1"/>
</dbReference>
<organism evidence="6 7">
    <name type="scientific">Herpetosiphon gulosus</name>
    <dbReference type="NCBI Taxonomy" id="1973496"/>
    <lineage>
        <taxon>Bacteria</taxon>
        <taxon>Bacillati</taxon>
        <taxon>Chloroflexota</taxon>
        <taxon>Chloroflexia</taxon>
        <taxon>Herpetosiphonales</taxon>
        <taxon>Herpetosiphonaceae</taxon>
        <taxon>Herpetosiphon</taxon>
    </lineage>
</organism>
<accession>A0ABP9X2M5</accession>
<comment type="caution">
    <text evidence="6">The sequence shown here is derived from an EMBL/GenBank/DDBJ whole genome shotgun (WGS) entry which is preliminary data.</text>
</comment>
<evidence type="ECO:0000259" key="5">
    <source>
        <dbReference type="Pfam" id="PF01507"/>
    </source>
</evidence>
<dbReference type="SUPFAM" id="SSF52402">
    <property type="entry name" value="Adenine nucleotide alpha hydrolases-like"/>
    <property type="match status" value="1"/>
</dbReference>
<dbReference type="Proteomes" id="UP001428290">
    <property type="component" value="Unassembled WGS sequence"/>
</dbReference>
<comment type="subcellular location">
    <subcellularLocation>
        <location evidence="4">Cytoplasm</location>
    </subcellularLocation>
</comment>
<feature type="domain" description="Phosphoadenosine phosphosulphate reductase" evidence="5">
    <location>
        <begin position="40"/>
        <end position="210"/>
    </location>
</feature>
<feature type="binding site" evidence="4">
    <location>
        <position position="205"/>
    </location>
    <ligand>
        <name>[4Fe-4S] cluster</name>
        <dbReference type="ChEBI" id="CHEBI:49883"/>
    </ligand>
</feature>
<dbReference type="EC" id="1.8.4.10" evidence="4"/>
<feature type="binding site" evidence="4">
    <location>
        <position position="122"/>
    </location>
    <ligand>
        <name>[4Fe-4S] cluster</name>
        <dbReference type="ChEBI" id="CHEBI:49883"/>
    </ligand>
</feature>
<dbReference type="NCBIfam" id="NF002537">
    <property type="entry name" value="PRK02090.1"/>
    <property type="match status" value="1"/>
</dbReference>
<dbReference type="HAMAP" id="MF_00063">
    <property type="entry name" value="CysH"/>
    <property type="match status" value="1"/>
</dbReference>
<keyword evidence="4" id="KW-0479">Metal-binding</keyword>
<dbReference type="InterPro" id="IPR014729">
    <property type="entry name" value="Rossmann-like_a/b/a_fold"/>
</dbReference>
<evidence type="ECO:0000313" key="7">
    <source>
        <dbReference type="Proteomes" id="UP001428290"/>
    </source>
</evidence>
<keyword evidence="4" id="KW-0408">Iron</keyword>
<comment type="pathway">
    <text evidence="3 4">Sulfur metabolism; hydrogen sulfide biosynthesis; sulfite from sulfate.</text>
</comment>
<name>A0ABP9X2M5_9CHLR</name>
<feature type="active site" description="Nucleophile; cysteine thiosulfonate intermediate" evidence="4">
    <location>
        <position position="230"/>
    </location>
</feature>
<dbReference type="Pfam" id="PF01507">
    <property type="entry name" value="PAPS_reduct"/>
    <property type="match status" value="1"/>
</dbReference>
<dbReference type="CDD" id="cd23945">
    <property type="entry name" value="PAPS_reductase"/>
    <property type="match status" value="1"/>
</dbReference>
<sequence length="234" mass="26159">MVMHATLPSREALTALDTQLTSQTPQAIVRWAIDHYFPNLALTCSFGGSSGMVLLDIALKIEPNLPVLVLDTGLLFSETYALVEQIEKHYGITVQYSRPRQTVAEQAATHGPELWGNNPDLCCKLRKVEPLKDVLAPYDAWLTALRRDQSSTRANTPVVSWNEKHQLVKICPLALWTERDIWRYIHANGVPYNPLLDQGYTSLGCHTCTSHPVNGDPRSGRWAGFNKTECGLHI</sequence>
<reference evidence="6 7" key="1">
    <citation type="submission" date="2024-02" db="EMBL/GenBank/DDBJ databases">
        <title>Herpetosiphon gulosus NBRC 112829.</title>
        <authorList>
            <person name="Ichikawa N."/>
            <person name="Katano-Makiyama Y."/>
            <person name="Hidaka K."/>
        </authorList>
    </citation>
    <scope>NUCLEOTIDE SEQUENCE [LARGE SCALE GENOMIC DNA]</scope>
    <source>
        <strain evidence="6 7">NBRC 112829</strain>
    </source>
</reference>
<dbReference type="NCBIfam" id="TIGR00434">
    <property type="entry name" value="cysH"/>
    <property type="match status" value="1"/>
</dbReference>
<comment type="catalytic activity">
    <reaction evidence="4">
        <text>[thioredoxin]-disulfide + sulfite + AMP + 2 H(+) = adenosine 5'-phosphosulfate + [thioredoxin]-dithiol</text>
        <dbReference type="Rhea" id="RHEA:21976"/>
        <dbReference type="Rhea" id="RHEA-COMP:10698"/>
        <dbReference type="Rhea" id="RHEA-COMP:10700"/>
        <dbReference type="ChEBI" id="CHEBI:15378"/>
        <dbReference type="ChEBI" id="CHEBI:17359"/>
        <dbReference type="ChEBI" id="CHEBI:29950"/>
        <dbReference type="ChEBI" id="CHEBI:50058"/>
        <dbReference type="ChEBI" id="CHEBI:58243"/>
        <dbReference type="ChEBI" id="CHEBI:456215"/>
        <dbReference type="EC" id="1.8.4.10"/>
    </reaction>
</comment>
<proteinExistence type="inferred from homology"/>
<feature type="binding site" evidence="4">
    <location>
        <position position="123"/>
    </location>
    <ligand>
        <name>[4Fe-4S] cluster</name>
        <dbReference type="ChEBI" id="CHEBI:49883"/>
    </ligand>
</feature>
<evidence type="ECO:0000256" key="2">
    <source>
        <dbReference type="ARBA" id="ARBA00023002"/>
    </source>
</evidence>
<dbReference type="PANTHER" id="PTHR46509:SF1">
    <property type="entry name" value="PHOSPHOADENOSINE PHOSPHOSULFATE REDUCTASE"/>
    <property type="match status" value="1"/>
</dbReference>
<comment type="function">
    <text evidence="4">Catalyzes the formation of sulfite from adenosine 5'-phosphosulfate (APS) using thioredoxin as an electron donor.</text>
</comment>
<feature type="binding site" evidence="4">
    <location>
        <position position="208"/>
    </location>
    <ligand>
        <name>[4Fe-4S] cluster</name>
        <dbReference type="ChEBI" id="CHEBI:49883"/>
    </ligand>
</feature>
<keyword evidence="2 4" id="KW-0560">Oxidoreductase</keyword>
<evidence type="ECO:0000256" key="1">
    <source>
        <dbReference type="ARBA" id="ARBA00009732"/>
    </source>
</evidence>
<evidence type="ECO:0000313" key="6">
    <source>
        <dbReference type="EMBL" id="GAA5528745.1"/>
    </source>
</evidence>
<gene>
    <name evidence="4 6" type="primary">cysH</name>
    <name evidence="6" type="ORF">Hgul01_02547</name>
</gene>
<dbReference type="InterPro" id="IPR004511">
    <property type="entry name" value="PAPS/APS_Rdtase"/>
</dbReference>
<dbReference type="EMBL" id="BAABRU010000008">
    <property type="protein sequence ID" value="GAA5528745.1"/>
    <property type="molecule type" value="Genomic_DNA"/>
</dbReference>
<keyword evidence="4" id="KW-0411">Iron-sulfur</keyword>
<dbReference type="PANTHER" id="PTHR46509">
    <property type="entry name" value="PHOSPHOADENOSINE PHOSPHOSULFATE REDUCTASE"/>
    <property type="match status" value="1"/>
</dbReference>
<keyword evidence="4" id="KW-0963">Cytoplasm</keyword>
<comment type="cofactor">
    <cofactor evidence="4">
        <name>[4Fe-4S] cluster</name>
        <dbReference type="ChEBI" id="CHEBI:49883"/>
    </cofactor>
    <text evidence="4">Binds 1 [4Fe-4S] cluster per subunit.</text>
</comment>
<protein>
    <recommendedName>
        <fullName evidence="4">Adenosine 5'-phosphosulfate reductase</fullName>
        <shortName evidence="4">APS reductase</shortName>
        <ecNumber evidence="4">1.8.4.10</ecNumber>
    </recommendedName>
    <alternativeName>
        <fullName evidence="4">5'-adenylylsulfate reductase</fullName>
    </alternativeName>
    <alternativeName>
        <fullName evidence="4">Thioredoxin-dependent 5'-adenylylsulfate reductase</fullName>
    </alternativeName>
</protein>
<dbReference type="Gene3D" id="3.40.50.620">
    <property type="entry name" value="HUPs"/>
    <property type="match status" value="1"/>
</dbReference>
<dbReference type="PIRSF" id="PIRSF000857">
    <property type="entry name" value="PAPS_reductase"/>
    <property type="match status" value="1"/>
</dbReference>
<evidence type="ECO:0000256" key="4">
    <source>
        <dbReference type="HAMAP-Rule" id="MF_00063"/>
    </source>
</evidence>
<keyword evidence="7" id="KW-1185">Reference proteome</keyword>